<feature type="non-terminal residue" evidence="2">
    <location>
        <position position="443"/>
    </location>
</feature>
<dbReference type="InterPro" id="IPR036465">
    <property type="entry name" value="vWFA_dom_sf"/>
</dbReference>
<dbReference type="STRING" id="1121937.GCA_000423125_03174"/>
<feature type="region of interest" description="Disordered" evidence="1">
    <location>
        <begin position="16"/>
        <end position="42"/>
    </location>
</feature>
<name>A0A3C1KTP8_9GAMM</name>
<evidence type="ECO:0008006" key="4">
    <source>
        <dbReference type="Google" id="ProtNLM"/>
    </source>
</evidence>
<evidence type="ECO:0000256" key="1">
    <source>
        <dbReference type="SAM" id="MobiDB-lite"/>
    </source>
</evidence>
<dbReference type="EMBL" id="DMND01000268">
    <property type="protein sequence ID" value="HAN29903.1"/>
    <property type="molecule type" value="Genomic_DNA"/>
</dbReference>
<evidence type="ECO:0000313" key="2">
    <source>
        <dbReference type="EMBL" id="HAN29903.1"/>
    </source>
</evidence>
<organism evidence="2 3">
    <name type="scientific">Haliea salexigens</name>
    <dbReference type="NCBI Taxonomy" id="287487"/>
    <lineage>
        <taxon>Bacteria</taxon>
        <taxon>Pseudomonadati</taxon>
        <taxon>Pseudomonadota</taxon>
        <taxon>Gammaproteobacteria</taxon>
        <taxon>Cellvibrionales</taxon>
        <taxon>Halieaceae</taxon>
        <taxon>Haliea</taxon>
    </lineage>
</organism>
<sequence length="443" mass="47445">MYEAYRYLSGGEVLWGDDRRTGDSWPPDDALPQDPLVASGGTYNSPSTDCAYTYVILMTDGQPTNDDRANTYIETLTGKTCSNYQHDSGQGMRKNCMPELAEYMANTDLDDDTTNGNQFGITYTIGFTTDQDLLADTAEKGKGEYYTANNAQELAAAFQGAIVSILATDTTFTSPAVAVDTFTRTQSRDEIFYAMFKPGETVDWQGNIKKLKLRIDDGDAVLVDGNGTPAIDAATGFIKDSAVTFWGATADGGGVEKGGVGALLVARSAGSRSIYTNTGSGGALQTLESDNITASAMGVADDAELHNLFGVTSDVALTRLINWARGFDAYDRNGDGDSTDTRSWVMGDILHSQPLVLNYGARSGYSQASPDIRLLVGTNAGFVHMFGNDNGQEDWAFFPKELASILRARSQNARSSQNIYGMDLTPVAYTLDVNGDGTLNSGA</sequence>
<dbReference type="AlphaFoldDB" id="A0A3C1KTP8"/>
<evidence type="ECO:0000313" key="3">
    <source>
        <dbReference type="Proteomes" id="UP000259273"/>
    </source>
</evidence>
<proteinExistence type="predicted"/>
<gene>
    <name evidence="2" type="ORF">DCP75_19725</name>
</gene>
<protein>
    <recommendedName>
        <fullName evidence="4">PilC beta-propeller domain-containing protein</fullName>
    </recommendedName>
</protein>
<accession>A0A3C1KTP8</accession>
<comment type="caution">
    <text evidence="2">The sequence shown here is derived from an EMBL/GenBank/DDBJ whole genome shotgun (WGS) entry which is preliminary data.</text>
</comment>
<dbReference type="Proteomes" id="UP000259273">
    <property type="component" value="Unassembled WGS sequence"/>
</dbReference>
<dbReference type="Gene3D" id="3.40.50.410">
    <property type="entry name" value="von Willebrand factor, type A domain"/>
    <property type="match status" value="1"/>
</dbReference>
<reference evidence="2 3" key="1">
    <citation type="journal article" date="2018" name="Nat. Biotechnol.">
        <title>A standardized bacterial taxonomy based on genome phylogeny substantially revises the tree of life.</title>
        <authorList>
            <person name="Parks D.H."/>
            <person name="Chuvochina M."/>
            <person name="Waite D.W."/>
            <person name="Rinke C."/>
            <person name="Skarshewski A."/>
            <person name="Chaumeil P.A."/>
            <person name="Hugenholtz P."/>
        </authorList>
    </citation>
    <scope>NUCLEOTIDE SEQUENCE [LARGE SCALE GENOMIC DNA]</scope>
    <source>
        <strain evidence="2">UBA9158</strain>
    </source>
</reference>